<name>A0ABV7KWU8_9PROT</name>
<dbReference type="SUPFAM" id="SSF54373">
    <property type="entry name" value="FAD-linked reductases, C-terminal domain"/>
    <property type="match status" value="1"/>
</dbReference>
<dbReference type="InterPro" id="IPR000172">
    <property type="entry name" value="GMC_OxRdtase_N"/>
</dbReference>
<dbReference type="Gene3D" id="3.30.560.10">
    <property type="entry name" value="Glucose Oxidase, domain 3"/>
    <property type="match status" value="1"/>
</dbReference>
<keyword evidence="4" id="KW-0274">FAD</keyword>
<comment type="similarity">
    <text evidence="2">Belongs to the GMC oxidoreductase family.</text>
</comment>
<dbReference type="PANTHER" id="PTHR11552:SF147">
    <property type="entry name" value="CHOLINE DEHYDROGENASE, MITOCHONDRIAL"/>
    <property type="match status" value="1"/>
</dbReference>
<keyword evidence="7" id="KW-1185">Reference proteome</keyword>
<comment type="caution">
    <text evidence="6">The sequence shown here is derived from an EMBL/GenBank/DDBJ whole genome shotgun (WGS) entry which is preliminary data.</text>
</comment>
<organism evidence="6 7">
    <name type="scientific">Marinibaculum pumilum</name>
    <dbReference type="NCBI Taxonomy" id="1766165"/>
    <lineage>
        <taxon>Bacteria</taxon>
        <taxon>Pseudomonadati</taxon>
        <taxon>Pseudomonadota</taxon>
        <taxon>Alphaproteobacteria</taxon>
        <taxon>Rhodospirillales</taxon>
        <taxon>Rhodospirillaceae</taxon>
        <taxon>Marinibaculum</taxon>
    </lineage>
</organism>
<evidence type="ECO:0000259" key="5">
    <source>
        <dbReference type="PROSITE" id="PS00624"/>
    </source>
</evidence>
<dbReference type="EMBL" id="JBHRTR010000015">
    <property type="protein sequence ID" value="MFC3226782.1"/>
    <property type="molecule type" value="Genomic_DNA"/>
</dbReference>
<dbReference type="PIRSF" id="PIRSF000137">
    <property type="entry name" value="Alcohol_oxidase"/>
    <property type="match status" value="1"/>
</dbReference>
<accession>A0ABV7KWU8</accession>
<dbReference type="SUPFAM" id="SSF51905">
    <property type="entry name" value="FAD/NAD(P)-binding domain"/>
    <property type="match status" value="1"/>
</dbReference>
<evidence type="ECO:0000256" key="4">
    <source>
        <dbReference type="ARBA" id="ARBA00022827"/>
    </source>
</evidence>
<protein>
    <submittedName>
        <fullName evidence="6">GMC family oxidoreductase</fullName>
    </submittedName>
</protein>
<dbReference type="PROSITE" id="PS00624">
    <property type="entry name" value="GMC_OXRED_2"/>
    <property type="match status" value="1"/>
</dbReference>
<feature type="domain" description="Glucose-methanol-choline oxidoreductase N-terminal" evidence="5">
    <location>
        <begin position="256"/>
        <end position="270"/>
    </location>
</feature>
<dbReference type="InterPro" id="IPR012132">
    <property type="entry name" value="GMC_OxRdtase"/>
</dbReference>
<evidence type="ECO:0000256" key="2">
    <source>
        <dbReference type="ARBA" id="ARBA00010790"/>
    </source>
</evidence>
<evidence type="ECO:0000256" key="1">
    <source>
        <dbReference type="ARBA" id="ARBA00001974"/>
    </source>
</evidence>
<evidence type="ECO:0000256" key="3">
    <source>
        <dbReference type="ARBA" id="ARBA00022630"/>
    </source>
</evidence>
<proteinExistence type="inferred from homology"/>
<comment type="cofactor">
    <cofactor evidence="1">
        <name>FAD</name>
        <dbReference type="ChEBI" id="CHEBI:57692"/>
    </cofactor>
</comment>
<dbReference type="Pfam" id="PF05199">
    <property type="entry name" value="GMC_oxred_C"/>
    <property type="match status" value="1"/>
</dbReference>
<gene>
    <name evidence="6" type="ORF">ACFOGJ_06055</name>
</gene>
<dbReference type="Pfam" id="PF00732">
    <property type="entry name" value="GMC_oxred_N"/>
    <property type="match status" value="1"/>
</dbReference>
<dbReference type="PANTHER" id="PTHR11552">
    <property type="entry name" value="GLUCOSE-METHANOL-CHOLINE GMC OXIDOREDUCTASE"/>
    <property type="match status" value="1"/>
</dbReference>
<evidence type="ECO:0000313" key="6">
    <source>
        <dbReference type="EMBL" id="MFC3226782.1"/>
    </source>
</evidence>
<dbReference type="InterPro" id="IPR007867">
    <property type="entry name" value="GMC_OxRtase_C"/>
</dbReference>
<evidence type="ECO:0000313" key="7">
    <source>
        <dbReference type="Proteomes" id="UP001595528"/>
    </source>
</evidence>
<dbReference type="Gene3D" id="3.50.50.60">
    <property type="entry name" value="FAD/NAD(P)-binding domain"/>
    <property type="match status" value="1"/>
</dbReference>
<keyword evidence="3" id="KW-0285">Flavoprotein</keyword>
<dbReference type="RefSeq" id="WP_379898903.1">
    <property type="nucleotide sequence ID" value="NZ_JBHRTR010000015.1"/>
</dbReference>
<dbReference type="InterPro" id="IPR036188">
    <property type="entry name" value="FAD/NAD-bd_sf"/>
</dbReference>
<sequence length="542" mass="58522">MPALESFDYVIVGAGSAGCVLANRLSADPGISVLLLEAGGWDRDPLVHLPLGWGRILLQRRHDWMYFCEPEDNVGGRAVECARGRLVGGCSSTNAMAFVRGHRCDYDRWAADGLPDWSFERVLPYFRGLEDWEGGDSDLRGGGGPLRTQYCRYADPLVDAFAEAGGQAGYLWTDDYNAAQQEGFARLQMTIRNGRRASAATAYLHPVRRRRNLAVVTGATVTRLRIAEGRCTGLDYRRDGSLHQVRAAREVILSAGTINSPQLLMLSGIGPPEQLAAQGIETVLPLPGVGRNLQDHASAMLAWRRSAPGPLARRMRADRIGLDLLRTWMTGRGIAGDVPGGIVAFLRSGVGDGTEGAPLPDLQLLFTAAPITAGPWLPPFRWPYDDGFAIRAVAIRPRSRGEVALRSADPHEAPRIRQNFLSDERDRAVLRAGVRIARQLAAQPAMRPFIAAETLPGPDCESDAQIDAHIRQTLITVHHPAGTCRMGHDDSAVVDGALRVRGIAGLRVVDASVMPTIPGGNINAAVTMIAEKASDLILGRAG</sequence>
<reference evidence="7" key="1">
    <citation type="journal article" date="2019" name="Int. J. Syst. Evol. Microbiol.">
        <title>The Global Catalogue of Microorganisms (GCM) 10K type strain sequencing project: providing services to taxonomists for standard genome sequencing and annotation.</title>
        <authorList>
            <consortium name="The Broad Institute Genomics Platform"/>
            <consortium name="The Broad Institute Genome Sequencing Center for Infectious Disease"/>
            <person name="Wu L."/>
            <person name="Ma J."/>
        </authorList>
    </citation>
    <scope>NUCLEOTIDE SEQUENCE [LARGE SCALE GENOMIC DNA]</scope>
    <source>
        <strain evidence="7">KCTC 42964</strain>
    </source>
</reference>
<dbReference type="Proteomes" id="UP001595528">
    <property type="component" value="Unassembled WGS sequence"/>
</dbReference>